<dbReference type="AlphaFoldDB" id="A0AAJ1QBY0"/>
<organism evidence="1 2">
    <name type="scientific">Empedobacter brevis</name>
    <dbReference type="NCBI Taxonomy" id="247"/>
    <lineage>
        <taxon>Bacteria</taxon>
        <taxon>Pseudomonadati</taxon>
        <taxon>Bacteroidota</taxon>
        <taxon>Flavobacteriia</taxon>
        <taxon>Flavobacteriales</taxon>
        <taxon>Weeksellaceae</taxon>
        <taxon>Empedobacter</taxon>
    </lineage>
</organism>
<sequence>MRKQYHFRLINHQLCAWDVHKLILLTQNIPSQEINLNDIRELDESYWYNDDEDIPTCRSISEHMQLVNKADLAYPIIICPDGKLMDGMHRVVKALLEGLTSIQAYRLSALPEPDYIGVHPDDLPYDEI</sequence>
<evidence type="ECO:0008006" key="3">
    <source>
        <dbReference type="Google" id="ProtNLM"/>
    </source>
</evidence>
<evidence type="ECO:0000313" key="1">
    <source>
        <dbReference type="EMBL" id="MDM1071185.1"/>
    </source>
</evidence>
<evidence type="ECO:0000313" key="2">
    <source>
        <dbReference type="Proteomes" id="UP001170959"/>
    </source>
</evidence>
<comment type="caution">
    <text evidence="1">The sequence shown here is derived from an EMBL/GenBank/DDBJ whole genome shotgun (WGS) entry which is preliminary data.</text>
</comment>
<dbReference type="Proteomes" id="UP001170959">
    <property type="component" value="Unassembled WGS sequence"/>
</dbReference>
<accession>A0AAJ1QBY0</accession>
<reference evidence="1" key="1">
    <citation type="submission" date="2020-06" db="EMBL/GenBank/DDBJ databases">
        <authorList>
            <person name="Dong N."/>
        </authorList>
    </citation>
    <scope>NUCLEOTIDE SEQUENCE</scope>
    <source>
        <strain evidence="1">R655-4</strain>
    </source>
</reference>
<dbReference type="RefSeq" id="WP_159155826.1">
    <property type="nucleotide sequence ID" value="NZ_CP013210.1"/>
</dbReference>
<gene>
    <name evidence="1" type="ORF">HX001_01600</name>
</gene>
<name>A0AAJ1QBY0_9FLAO</name>
<dbReference type="EMBL" id="JACAGJ010000001">
    <property type="protein sequence ID" value="MDM1071185.1"/>
    <property type="molecule type" value="Genomic_DNA"/>
</dbReference>
<protein>
    <recommendedName>
        <fullName evidence="3">Chromosome partitioning protein ParB</fullName>
    </recommendedName>
</protein>
<proteinExistence type="predicted"/>
<reference evidence="1" key="2">
    <citation type="journal article" date="2022" name="Sci. Total Environ.">
        <title>Prevalence, transmission, and molecular epidemiology of tet(X)-positive bacteria among humans, animals, and environmental niches in China: An epidemiological, and genomic-based study.</title>
        <authorList>
            <person name="Dong N."/>
            <person name="Zeng Y."/>
            <person name="Cai C."/>
            <person name="Sun C."/>
            <person name="Lu J."/>
            <person name="Liu C."/>
            <person name="Zhou H."/>
            <person name="Sun Q."/>
            <person name="Shu L."/>
            <person name="Wang H."/>
            <person name="Wang Y."/>
            <person name="Wang S."/>
            <person name="Wu C."/>
            <person name="Chan E.W."/>
            <person name="Chen G."/>
            <person name="Shen Z."/>
            <person name="Chen S."/>
            <person name="Zhang R."/>
        </authorList>
    </citation>
    <scope>NUCLEOTIDE SEQUENCE</scope>
    <source>
        <strain evidence="1">R655-4</strain>
    </source>
</reference>